<evidence type="ECO:0000313" key="2">
    <source>
        <dbReference type="Proteomes" id="UP001156318"/>
    </source>
</evidence>
<dbReference type="Proteomes" id="UP001156318">
    <property type="component" value="Chromosome"/>
</dbReference>
<organism evidence="1 2">
    <name type="scientific">Siccibacter colletis</name>
    <dbReference type="NCBI Taxonomy" id="1505757"/>
    <lineage>
        <taxon>Bacteria</taxon>
        <taxon>Pseudomonadati</taxon>
        <taxon>Pseudomonadota</taxon>
        <taxon>Gammaproteobacteria</taxon>
        <taxon>Enterobacterales</taxon>
        <taxon>Enterobacteriaceae</taxon>
        <taxon>Siccibacter</taxon>
    </lineage>
</organism>
<reference evidence="1 2" key="1">
    <citation type="submission" date="2021-05" db="EMBL/GenBank/DDBJ databases">
        <title>Isolation, identification, and the growth promoting effects of Pantoea dispersa strain YSD J2 from the aboveground leaves of Cyperus esculentus L.Var. Sativus.</title>
        <authorList>
            <person name="Wang S."/>
            <person name="Tang X.M."/>
            <person name="Huang Y.N."/>
        </authorList>
    </citation>
    <scope>NUCLEOTIDE SEQUENCE [LARGE SCALE GENOMIC DNA]</scope>
    <source>
        <strain evidence="2">YSD YN2</strain>
    </source>
</reference>
<name>A0ABY6JD17_9ENTR</name>
<accession>A0ABY6JD17</accession>
<proteinExistence type="predicted"/>
<protein>
    <submittedName>
        <fullName evidence="1">Uncharacterized protein</fullName>
    </submittedName>
</protein>
<gene>
    <name evidence="1" type="ORF">KFZ77_11430</name>
</gene>
<dbReference type="RefSeq" id="WP_264384249.1">
    <property type="nucleotide sequence ID" value="NZ_CP074352.1"/>
</dbReference>
<sequence>MNQLTIGQLINTAPTVAKFESKIAQELIEAMAQSLEYLLEENAELRKHLHGTLPSVVLIN</sequence>
<evidence type="ECO:0000313" key="1">
    <source>
        <dbReference type="EMBL" id="UYU30504.1"/>
    </source>
</evidence>
<dbReference type="EMBL" id="CP074352">
    <property type="protein sequence ID" value="UYU30504.1"/>
    <property type="molecule type" value="Genomic_DNA"/>
</dbReference>
<keyword evidence="2" id="KW-1185">Reference proteome</keyword>